<feature type="transmembrane region" description="Helical" evidence="7">
    <location>
        <begin position="140"/>
        <end position="160"/>
    </location>
</feature>
<name>A0A9D1DM52_9FIRM</name>
<feature type="transmembrane region" description="Helical" evidence="7">
    <location>
        <begin position="172"/>
        <end position="193"/>
    </location>
</feature>
<feature type="transmembrane region" description="Helical" evidence="7">
    <location>
        <begin position="367"/>
        <end position="385"/>
    </location>
</feature>
<gene>
    <name evidence="8" type="ORF">IAD36_07080</name>
</gene>
<comment type="caution">
    <text evidence="8">The sequence shown here is derived from an EMBL/GenBank/DDBJ whole genome shotgun (WGS) entry which is preliminary data.</text>
</comment>
<dbReference type="EMBL" id="DVHH01000170">
    <property type="protein sequence ID" value="HIR55335.1"/>
    <property type="molecule type" value="Genomic_DNA"/>
</dbReference>
<keyword evidence="3" id="KW-1003">Cell membrane</keyword>
<organism evidence="8 9">
    <name type="scientific">Candidatus Scatomorpha intestinigallinarum</name>
    <dbReference type="NCBI Taxonomy" id="2840923"/>
    <lineage>
        <taxon>Bacteria</taxon>
        <taxon>Bacillati</taxon>
        <taxon>Bacillota</taxon>
        <taxon>Clostridia</taxon>
        <taxon>Eubacteriales</taxon>
        <taxon>Candidatus Scatomorpha</taxon>
    </lineage>
</organism>
<sequence>MSRRDMTTGPEWKEILLFSLPIMAGQFLQQLYNTVDGVVVGRYGGATQAICENMIAAVGSCVSLIFLFLAISIGLGNGGAVLVAQLYGARRTHELRRAASTLLITLVGLGTFLTVAGSVFAKPLVVGLMRVRDPDIVDMAIEYFAIYSLGLIFQYVYNAVAGILRAIGDSRATMYFLIVSAVLNTILDVWFVVSFGWGVVGVAVATVIAQAASAAVSVAYMFIKYPIFRFKKGEFVFDREKFAISLKLGVPAIIQQAVNSLGNVFIQRLVNSFDSTTMSAFTVGNRMEAYALVPIFGFNSGVATFTGQNVGAQKYDRVHRGWRVSTIMSCVSSVAIALTINLLAVQFARLFNLGGVSMNKAVEYQRYMSYCVVLFAAYMPTSGLLQGAGDAIWASVTSLATLSARVAVSYLLAYAFSVGYASCWLSLPVGWALGIAITYPRYFGKKWMSKRVVRDPVRVVEAGEEEEELLL</sequence>
<reference evidence="8" key="2">
    <citation type="journal article" date="2021" name="PeerJ">
        <title>Extensive microbial diversity within the chicken gut microbiome revealed by metagenomics and culture.</title>
        <authorList>
            <person name="Gilroy R."/>
            <person name="Ravi A."/>
            <person name="Getino M."/>
            <person name="Pursley I."/>
            <person name="Horton D.L."/>
            <person name="Alikhan N.F."/>
            <person name="Baker D."/>
            <person name="Gharbi K."/>
            <person name="Hall N."/>
            <person name="Watson M."/>
            <person name="Adriaenssens E.M."/>
            <person name="Foster-Nyarko E."/>
            <person name="Jarju S."/>
            <person name="Secka A."/>
            <person name="Antonio M."/>
            <person name="Oren A."/>
            <person name="Chaudhuri R.R."/>
            <person name="La Ragione R."/>
            <person name="Hildebrand F."/>
            <person name="Pallen M.J."/>
        </authorList>
    </citation>
    <scope>NUCLEOTIDE SEQUENCE</scope>
    <source>
        <strain evidence="8">ChiGjej3B3-7149</strain>
    </source>
</reference>
<evidence type="ECO:0000256" key="2">
    <source>
        <dbReference type="ARBA" id="ARBA00022448"/>
    </source>
</evidence>
<dbReference type="GO" id="GO:0015297">
    <property type="term" value="F:antiporter activity"/>
    <property type="evidence" value="ECO:0007669"/>
    <property type="project" value="InterPro"/>
</dbReference>
<evidence type="ECO:0000256" key="7">
    <source>
        <dbReference type="SAM" id="Phobius"/>
    </source>
</evidence>
<dbReference type="PIRSF" id="PIRSF006603">
    <property type="entry name" value="DinF"/>
    <property type="match status" value="1"/>
</dbReference>
<dbReference type="InterPro" id="IPR002528">
    <property type="entry name" value="MATE_fam"/>
</dbReference>
<feature type="transmembrane region" description="Helical" evidence="7">
    <location>
        <begin position="64"/>
        <end position="87"/>
    </location>
</feature>
<feature type="transmembrane region" description="Helical" evidence="7">
    <location>
        <begin position="99"/>
        <end position="120"/>
    </location>
</feature>
<evidence type="ECO:0000313" key="9">
    <source>
        <dbReference type="Proteomes" id="UP000824238"/>
    </source>
</evidence>
<dbReference type="CDD" id="cd13138">
    <property type="entry name" value="MATE_yoeA_like"/>
    <property type="match status" value="1"/>
</dbReference>
<feature type="transmembrane region" description="Helical" evidence="7">
    <location>
        <begin position="199"/>
        <end position="223"/>
    </location>
</feature>
<dbReference type="GO" id="GO:0005886">
    <property type="term" value="C:plasma membrane"/>
    <property type="evidence" value="ECO:0007669"/>
    <property type="project" value="UniProtKB-SubCell"/>
</dbReference>
<dbReference type="InterPro" id="IPR048279">
    <property type="entry name" value="MdtK-like"/>
</dbReference>
<dbReference type="PANTHER" id="PTHR43549">
    <property type="entry name" value="MULTIDRUG RESISTANCE PROTEIN YPNP-RELATED"/>
    <property type="match status" value="1"/>
</dbReference>
<feature type="transmembrane region" description="Helical" evidence="7">
    <location>
        <begin position="324"/>
        <end position="347"/>
    </location>
</feature>
<keyword evidence="2" id="KW-0813">Transport</keyword>
<keyword evidence="4 7" id="KW-0812">Transmembrane</keyword>
<dbReference type="Proteomes" id="UP000824238">
    <property type="component" value="Unassembled WGS sequence"/>
</dbReference>
<dbReference type="InterPro" id="IPR052031">
    <property type="entry name" value="Membrane_Transporter-Flippase"/>
</dbReference>
<dbReference type="GO" id="GO:0042910">
    <property type="term" value="F:xenobiotic transmembrane transporter activity"/>
    <property type="evidence" value="ECO:0007669"/>
    <property type="project" value="InterPro"/>
</dbReference>
<feature type="transmembrane region" description="Helical" evidence="7">
    <location>
        <begin position="392"/>
        <end position="412"/>
    </location>
</feature>
<evidence type="ECO:0000256" key="5">
    <source>
        <dbReference type="ARBA" id="ARBA00022989"/>
    </source>
</evidence>
<reference evidence="8" key="1">
    <citation type="submission" date="2020-10" db="EMBL/GenBank/DDBJ databases">
        <authorList>
            <person name="Gilroy R."/>
        </authorList>
    </citation>
    <scope>NUCLEOTIDE SEQUENCE</scope>
    <source>
        <strain evidence="8">ChiGjej3B3-7149</strain>
    </source>
</reference>
<evidence type="ECO:0000256" key="4">
    <source>
        <dbReference type="ARBA" id="ARBA00022692"/>
    </source>
</evidence>
<dbReference type="PANTHER" id="PTHR43549:SF3">
    <property type="entry name" value="MULTIDRUG RESISTANCE PROTEIN YPNP-RELATED"/>
    <property type="match status" value="1"/>
</dbReference>
<keyword evidence="6 7" id="KW-0472">Membrane</keyword>
<evidence type="ECO:0000256" key="3">
    <source>
        <dbReference type="ARBA" id="ARBA00022475"/>
    </source>
</evidence>
<protein>
    <submittedName>
        <fullName evidence="8">MATE family efflux transporter</fullName>
    </submittedName>
</protein>
<evidence type="ECO:0000313" key="8">
    <source>
        <dbReference type="EMBL" id="HIR55335.1"/>
    </source>
</evidence>
<comment type="subcellular location">
    <subcellularLocation>
        <location evidence="1">Cell membrane</location>
        <topology evidence="1">Multi-pass membrane protein</topology>
    </subcellularLocation>
</comment>
<dbReference type="Pfam" id="PF01554">
    <property type="entry name" value="MatE"/>
    <property type="match status" value="2"/>
</dbReference>
<accession>A0A9D1DM52</accession>
<proteinExistence type="predicted"/>
<dbReference type="NCBIfam" id="TIGR00797">
    <property type="entry name" value="matE"/>
    <property type="match status" value="1"/>
</dbReference>
<evidence type="ECO:0000256" key="1">
    <source>
        <dbReference type="ARBA" id="ARBA00004651"/>
    </source>
</evidence>
<dbReference type="AlphaFoldDB" id="A0A9D1DM52"/>
<evidence type="ECO:0000256" key="6">
    <source>
        <dbReference type="ARBA" id="ARBA00023136"/>
    </source>
</evidence>
<keyword evidence="5 7" id="KW-1133">Transmembrane helix</keyword>
<feature type="transmembrane region" description="Helical" evidence="7">
    <location>
        <begin position="418"/>
        <end position="439"/>
    </location>
</feature>